<protein>
    <submittedName>
        <fullName evidence="7">TerC family protein</fullName>
    </submittedName>
</protein>
<comment type="caution">
    <text evidence="7">The sequence shown here is derived from an EMBL/GenBank/DDBJ whole genome shotgun (WGS) entry which is preliminary data.</text>
</comment>
<feature type="transmembrane region" description="Helical" evidence="6">
    <location>
        <begin position="210"/>
        <end position="229"/>
    </location>
</feature>
<dbReference type="PANTHER" id="PTHR30238:SF4">
    <property type="entry name" value="SLL1022 PROTEIN"/>
    <property type="match status" value="1"/>
</dbReference>
<reference evidence="7 8" key="1">
    <citation type="submission" date="2021-12" db="EMBL/GenBank/DDBJ databases">
        <title>Siccirubricoccus leaddurans sp. nov., a high concentration Zn2+ tolerance bacterium.</title>
        <authorList>
            <person name="Cao Y."/>
        </authorList>
    </citation>
    <scope>NUCLEOTIDE SEQUENCE [LARGE SCALE GENOMIC DNA]</scope>
    <source>
        <strain evidence="7 8">KC 17139</strain>
    </source>
</reference>
<dbReference type="PANTHER" id="PTHR30238">
    <property type="entry name" value="MEMBRANE BOUND PREDICTED REDOX MODULATOR"/>
    <property type="match status" value="1"/>
</dbReference>
<dbReference type="Proteomes" id="UP001523392">
    <property type="component" value="Unassembled WGS sequence"/>
</dbReference>
<feature type="transmembrane region" description="Helical" evidence="6">
    <location>
        <begin position="51"/>
        <end position="72"/>
    </location>
</feature>
<evidence type="ECO:0000256" key="5">
    <source>
        <dbReference type="ARBA" id="ARBA00023136"/>
    </source>
</evidence>
<name>A0ABT1D0D3_9PROT</name>
<evidence type="ECO:0000256" key="6">
    <source>
        <dbReference type="SAM" id="Phobius"/>
    </source>
</evidence>
<evidence type="ECO:0000313" key="8">
    <source>
        <dbReference type="Proteomes" id="UP001523392"/>
    </source>
</evidence>
<evidence type="ECO:0000256" key="1">
    <source>
        <dbReference type="ARBA" id="ARBA00004141"/>
    </source>
</evidence>
<dbReference type="Pfam" id="PF03741">
    <property type="entry name" value="TerC"/>
    <property type="match status" value="1"/>
</dbReference>
<accession>A0ABT1D0D3</accession>
<feature type="transmembrane region" description="Helical" evidence="6">
    <location>
        <begin position="122"/>
        <end position="146"/>
    </location>
</feature>
<evidence type="ECO:0000256" key="3">
    <source>
        <dbReference type="ARBA" id="ARBA00022692"/>
    </source>
</evidence>
<evidence type="ECO:0000256" key="4">
    <source>
        <dbReference type="ARBA" id="ARBA00022989"/>
    </source>
</evidence>
<dbReference type="EMBL" id="JAFIRR010000024">
    <property type="protein sequence ID" value="MCO6415378.1"/>
    <property type="molecule type" value="Genomic_DNA"/>
</dbReference>
<comment type="subcellular location">
    <subcellularLocation>
        <location evidence="1">Membrane</location>
        <topology evidence="1">Multi-pass membrane protein</topology>
    </subcellularLocation>
</comment>
<feature type="transmembrane region" description="Helical" evidence="6">
    <location>
        <begin position="182"/>
        <end position="204"/>
    </location>
</feature>
<keyword evidence="3 6" id="KW-0812">Transmembrane</keyword>
<gene>
    <name evidence="7" type="ORF">JYK14_04200</name>
</gene>
<keyword evidence="8" id="KW-1185">Reference proteome</keyword>
<keyword evidence="5 6" id="KW-0472">Membrane</keyword>
<comment type="similarity">
    <text evidence="2">Belongs to the TerC family.</text>
</comment>
<feature type="transmembrane region" description="Helical" evidence="6">
    <location>
        <begin position="152"/>
        <end position="170"/>
    </location>
</feature>
<sequence>MDSELLVALAALIAMEVVLGIDNLVFIAILSNRLPEAQRVPARRVGLGLAVLMRFAMLAGTTWLLTLTQPWFTVLGMEISGKDLILIAGGLFLIGKATVEIHHRVDPASQAASHAADAAIAAFWPTVFQILLLDLVFSVDSILAAVALTREFWVIATAIVISVLAMLLSMDALSRFMERNPTVVMLALAFLVMIGMVLVAEGFGAEVPKGFVYAAMAFAAAVEGLNLLARRARKRGPGNAPDE</sequence>
<organism evidence="7 8">
    <name type="scientific">Siccirubricoccus soli</name>
    <dbReference type="NCBI Taxonomy" id="2899147"/>
    <lineage>
        <taxon>Bacteria</taxon>
        <taxon>Pseudomonadati</taxon>
        <taxon>Pseudomonadota</taxon>
        <taxon>Alphaproteobacteria</taxon>
        <taxon>Acetobacterales</taxon>
        <taxon>Roseomonadaceae</taxon>
        <taxon>Siccirubricoccus</taxon>
    </lineage>
</organism>
<evidence type="ECO:0000313" key="7">
    <source>
        <dbReference type="EMBL" id="MCO6415378.1"/>
    </source>
</evidence>
<dbReference type="InterPro" id="IPR005496">
    <property type="entry name" value="Integral_membrane_TerC"/>
</dbReference>
<proteinExistence type="inferred from homology"/>
<dbReference type="RefSeq" id="WP_252951978.1">
    <property type="nucleotide sequence ID" value="NZ_JAFIRR010000024.1"/>
</dbReference>
<feature type="transmembrane region" description="Helical" evidence="6">
    <location>
        <begin position="6"/>
        <end position="30"/>
    </location>
</feature>
<keyword evidence="4 6" id="KW-1133">Transmembrane helix</keyword>
<evidence type="ECO:0000256" key="2">
    <source>
        <dbReference type="ARBA" id="ARBA00007511"/>
    </source>
</evidence>